<feature type="domain" description="Protein kinase" evidence="2">
    <location>
        <begin position="9"/>
        <end position="257"/>
    </location>
</feature>
<reference evidence="3 4" key="1">
    <citation type="submission" date="2020-07" db="EMBL/GenBank/DDBJ databases">
        <title>Genomic Encyclopedia of Type Strains, Phase IV (KMG-IV): sequencing the most valuable type-strain genomes for metagenomic binning, comparative biology and taxonomic classification.</title>
        <authorList>
            <person name="Goeker M."/>
        </authorList>
    </citation>
    <scope>NUCLEOTIDE SEQUENCE [LARGE SCALE GENOMIC DNA]</scope>
    <source>
        <strain evidence="3 4">DSM 25220</strain>
    </source>
</reference>
<keyword evidence="1" id="KW-0547">Nucleotide-binding</keyword>
<dbReference type="PROSITE" id="PS00107">
    <property type="entry name" value="PROTEIN_KINASE_ATP"/>
    <property type="match status" value="1"/>
</dbReference>
<dbReference type="SUPFAM" id="SSF56112">
    <property type="entry name" value="Protein kinase-like (PK-like)"/>
    <property type="match status" value="1"/>
</dbReference>
<evidence type="ECO:0000256" key="1">
    <source>
        <dbReference type="PROSITE-ProRule" id="PRU10141"/>
    </source>
</evidence>
<dbReference type="AlphaFoldDB" id="A0A7V9YY59"/>
<dbReference type="CDD" id="cd14014">
    <property type="entry name" value="STKc_PknB_like"/>
    <property type="match status" value="1"/>
</dbReference>
<dbReference type="Proteomes" id="UP000580891">
    <property type="component" value="Unassembled WGS sequence"/>
</dbReference>
<evidence type="ECO:0000313" key="4">
    <source>
        <dbReference type="Proteomes" id="UP000580891"/>
    </source>
</evidence>
<accession>A0A7V9YY59</accession>
<dbReference type="GO" id="GO:0004674">
    <property type="term" value="F:protein serine/threonine kinase activity"/>
    <property type="evidence" value="ECO:0007669"/>
    <property type="project" value="UniProtKB-EC"/>
</dbReference>
<dbReference type="EC" id="2.7.11.1" evidence="3"/>
<evidence type="ECO:0000259" key="2">
    <source>
        <dbReference type="PROSITE" id="PS50011"/>
    </source>
</evidence>
<keyword evidence="3" id="KW-0418">Kinase</keyword>
<keyword evidence="3" id="KW-0808">Transferase</keyword>
<dbReference type="Gene3D" id="1.10.510.10">
    <property type="entry name" value="Transferase(Phosphotransferase) domain 1"/>
    <property type="match status" value="1"/>
</dbReference>
<dbReference type="InterPro" id="IPR011009">
    <property type="entry name" value="Kinase-like_dom_sf"/>
</dbReference>
<dbReference type="GO" id="GO:0004713">
    <property type="term" value="F:protein tyrosine kinase activity"/>
    <property type="evidence" value="ECO:0007669"/>
    <property type="project" value="InterPro"/>
</dbReference>
<proteinExistence type="predicted"/>
<keyword evidence="1" id="KW-0067">ATP-binding</keyword>
<dbReference type="EMBL" id="JACDUU010000001">
    <property type="protein sequence ID" value="MBA2870433.1"/>
    <property type="molecule type" value="Genomic_DNA"/>
</dbReference>
<gene>
    <name evidence="3" type="ORF">HNQ85_000691</name>
</gene>
<dbReference type="InterPro" id="IPR000719">
    <property type="entry name" value="Prot_kinase_dom"/>
</dbReference>
<protein>
    <submittedName>
        <fullName evidence="3">Serine/threonine-protein kinase</fullName>
        <ecNumber evidence="3">2.7.11.1</ecNumber>
    </submittedName>
</protein>
<dbReference type="InterPro" id="IPR017441">
    <property type="entry name" value="Protein_kinase_ATP_BS"/>
</dbReference>
<organism evidence="3 4">
    <name type="scientific">[Anoxybacillus] calidus</name>
    <dbReference type="NCBI Taxonomy" id="575178"/>
    <lineage>
        <taxon>Bacteria</taxon>
        <taxon>Bacillati</taxon>
        <taxon>Bacillota</taxon>
        <taxon>Bacilli</taxon>
        <taxon>Bacillales</taxon>
        <taxon>Anoxybacillaceae</taxon>
        <taxon>Paranoxybacillus</taxon>
    </lineage>
</organism>
<feature type="binding site" evidence="1">
    <location>
        <position position="38"/>
    </location>
    <ligand>
        <name>ATP</name>
        <dbReference type="ChEBI" id="CHEBI:30616"/>
    </ligand>
</feature>
<sequence>MGKIINHRYRIKNCLGMGSYGITYIAWDIVTNQYVVLKQMRKTKRNKGTLSFQREAQILKMLKHPRIPKLYDSFMIKDIPHLVMELISGKTVEDLIFKEGKTFTERESFELLIDILAIVQYMHQNGIVHRDLRIPNIILNEGNAYVIDFGLARFLTESERMNNDDVIEKKLRREISVKSDFYALGHFMLFLLYSTYEPTVKEERSWEEELSLSMEARYILRKMLQIDTPYEDIHELSADIHRLLQRWGNGGVNDVIV</sequence>
<dbReference type="InterPro" id="IPR020635">
    <property type="entry name" value="Tyr_kinase_cat_dom"/>
</dbReference>
<name>A0A7V9YY59_9BACL</name>
<dbReference type="PANTHER" id="PTHR24347">
    <property type="entry name" value="SERINE/THREONINE-PROTEIN KINASE"/>
    <property type="match status" value="1"/>
</dbReference>
<dbReference type="SMART" id="SM00219">
    <property type="entry name" value="TyrKc"/>
    <property type="match status" value="1"/>
</dbReference>
<dbReference type="Pfam" id="PF00069">
    <property type="entry name" value="Pkinase"/>
    <property type="match status" value="1"/>
</dbReference>
<evidence type="ECO:0000313" key="3">
    <source>
        <dbReference type="EMBL" id="MBA2870433.1"/>
    </source>
</evidence>
<keyword evidence="4" id="KW-1185">Reference proteome</keyword>
<comment type="caution">
    <text evidence="3">The sequence shown here is derived from an EMBL/GenBank/DDBJ whole genome shotgun (WGS) entry which is preliminary data.</text>
</comment>
<dbReference type="PROSITE" id="PS50011">
    <property type="entry name" value="PROTEIN_KINASE_DOM"/>
    <property type="match status" value="1"/>
</dbReference>
<dbReference type="GO" id="GO:0005524">
    <property type="term" value="F:ATP binding"/>
    <property type="evidence" value="ECO:0007669"/>
    <property type="project" value="UniProtKB-UniRule"/>
</dbReference>